<organism evidence="1 2">
    <name type="scientific">Variovorax soli</name>
    <dbReference type="NCBI Taxonomy" id="376815"/>
    <lineage>
        <taxon>Bacteria</taxon>
        <taxon>Pseudomonadati</taxon>
        <taxon>Pseudomonadota</taxon>
        <taxon>Betaproteobacteria</taxon>
        <taxon>Burkholderiales</taxon>
        <taxon>Comamonadaceae</taxon>
        <taxon>Variovorax</taxon>
    </lineage>
</organism>
<protein>
    <submittedName>
        <fullName evidence="1">Uncharacterized protein (DUF1697 family)</fullName>
    </submittedName>
</protein>
<dbReference type="InterPro" id="IPR012545">
    <property type="entry name" value="DUF1697"/>
</dbReference>
<accession>A0ABU1NG16</accession>
<dbReference type="SUPFAM" id="SSF160379">
    <property type="entry name" value="SP0830-like"/>
    <property type="match status" value="1"/>
</dbReference>
<keyword evidence="2" id="KW-1185">Reference proteome</keyword>
<gene>
    <name evidence="1" type="ORF">J2739_003181</name>
</gene>
<dbReference type="Pfam" id="PF08002">
    <property type="entry name" value="DUF1697"/>
    <property type="match status" value="1"/>
</dbReference>
<dbReference type="EMBL" id="JAVDRF010000006">
    <property type="protein sequence ID" value="MDR6537404.1"/>
    <property type="molecule type" value="Genomic_DNA"/>
</dbReference>
<dbReference type="RefSeq" id="WP_309903294.1">
    <property type="nucleotide sequence ID" value="NZ_JAVDRF010000006.1"/>
</dbReference>
<evidence type="ECO:0000313" key="1">
    <source>
        <dbReference type="EMBL" id="MDR6537404.1"/>
    </source>
</evidence>
<reference evidence="1 2" key="1">
    <citation type="submission" date="2023-07" db="EMBL/GenBank/DDBJ databases">
        <title>Sorghum-associated microbial communities from plants grown in Nebraska, USA.</title>
        <authorList>
            <person name="Schachtman D."/>
        </authorList>
    </citation>
    <scope>NUCLEOTIDE SEQUENCE [LARGE SCALE GENOMIC DNA]</scope>
    <source>
        <strain evidence="1 2">DS1781</strain>
    </source>
</reference>
<sequence length="179" mass="19037">MKHAAFFRNLNLGRPRCPTRGQFEAAFLAAGADAASSFLTNGTLVFEARNKTAARRVLAQASQIMAAECGLREPGFLRSVDHLAELVASDPFAGVDRAGVYEVCITFLGGKRPALPALPLVSKREDVEVLGATAGEAFSLSRVVGNTPGSPNAFLERLLGTPSSTRAWNTVVRLVDKHA</sequence>
<evidence type="ECO:0000313" key="2">
    <source>
        <dbReference type="Proteomes" id="UP001184230"/>
    </source>
</evidence>
<comment type="caution">
    <text evidence="1">The sequence shown here is derived from an EMBL/GenBank/DDBJ whole genome shotgun (WGS) entry which is preliminary data.</text>
</comment>
<dbReference type="Proteomes" id="UP001184230">
    <property type="component" value="Unassembled WGS sequence"/>
</dbReference>
<name>A0ABU1NG16_9BURK</name>
<proteinExistence type="predicted"/>